<dbReference type="CDD" id="cd03034">
    <property type="entry name" value="ArsC_ArsC"/>
    <property type="match status" value="1"/>
</dbReference>
<dbReference type="Proteomes" id="UP001595555">
    <property type="component" value="Unassembled WGS sequence"/>
</dbReference>
<dbReference type="Gene3D" id="3.40.30.10">
    <property type="entry name" value="Glutaredoxin"/>
    <property type="match status" value="1"/>
</dbReference>
<evidence type="ECO:0000256" key="3">
    <source>
        <dbReference type="PROSITE-ProRule" id="PRU01282"/>
    </source>
</evidence>
<dbReference type="Pfam" id="PF03960">
    <property type="entry name" value="ArsC"/>
    <property type="match status" value="1"/>
</dbReference>
<dbReference type="PANTHER" id="PTHR30041:SF4">
    <property type="entry name" value="ARSENATE REDUCTASE"/>
    <property type="match status" value="1"/>
</dbReference>
<sequence>MKHTAKIALYHNPRCSKSREALKLLHEQGVEPEIILYLETPPDAASLKQLLGKLGIGARALLRKGEDAYQELGLADETLSETALIEAMVKHPKLIERPIAVKDQLALIGRPPENVLQLLNR</sequence>
<evidence type="ECO:0000313" key="6">
    <source>
        <dbReference type="Proteomes" id="UP001595555"/>
    </source>
</evidence>
<keyword evidence="6" id="KW-1185">Reference proteome</keyword>
<gene>
    <name evidence="5" type="primary">arsC</name>
    <name evidence="5" type="ORF">ACFODX_13730</name>
</gene>
<name>A0ABV7FJI2_9GAMM</name>
<comment type="similarity">
    <text evidence="1 3 4">Belongs to the ArsC family.</text>
</comment>
<dbReference type="InterPro" id="IPR006659">
    <property type="entry name" value="Arsenate_reductase"/>
</dbReference>
<evidence type="ECO:0000256" key="1">
    <source>
        <dbReference type="ARBA" id="ARBA00007198"/>
    </source>
</evidence>
<dbReference type="PROSITE" id="PS51353">
    <property type="entry name" value="ARSC"/>
    <property type="match status" value="1"/>
</dbReference>
<evidence type="ECO:0000256" key="2">
    <source>
        <dbReference type="ARBA" id="ARBA00023002"/>
    </source>
</evidence>
<organism evidence="5 6">
    <name type="scientific">Cellvibrio fontiphilus</name>
    <dbReference type="NCBI Taxonomy" id="1815559"/>
    <lineage>
        <taxon>Bacteria</taxon>
        <taxon>Pseudomonadati</taxon>
        <taxon>Pseudomonadota</taxon>
        <taxon>Gammaproteobacteria</taxon>
        <taxon>Cellvibrionales</taxon>
        <taxon>Cellvibrionaceae</taxon>
        <taxon>Cellvibrio</taxon>
    </lineage>
</organism>
<dbReference type="EC" id="1.20.4.1" evidence="4"/>
<dbReference type="EMBL" id="JBHRTF010000004">
    <property type="protein sequence ID" value="MFC3116627.1"/>
    <property type="molecule type" value="Genomic_DNA"/>
</dbReference>
<comment type="caution">
    <text evidence="5">The sequence shown here is derived from an EMBL/GenBank/DDBJ whole genome shotgun (WGS) entry which is preliminary data.</text>
</comment>
<reference evidence="6" key="1">
    <citation type="journal article" date="2019" name="Int. J. Syst. Evol. Microbiol.">
        <title>The Global Catalogue of Microorganisms (GCM) 10K type strain sequencing project: providing services to taxonomists for standard genome sequencing and annotation.</title>
        <authorList>
            <consortium name="The Broad Institute Genomics Platform"/>
            <consortium name="The Broad Institute Genome Sequencing Center for Infectious Disease"/>
            <person name="Wu L."/>
            <person name="Ma J."/>
        </authorList>
    </citation>
    <scope>NUCLEOTIDE SEQUENCE [LARGE SCALE GENOMIC DNA]</scope>
    <source>
        <strain evidence="6">KCTC 52237</strain>
    </source>
</reference>
<comment type="catalytic activity">
    <reaction evidence="4">
        <text>[glutaredoxin]-dithiol + arsenate + glutathione + H(+) = glutathionyl-S-S-[glutaredoxin] + arsenite + H2O</text>
        <dbReference type="Rhea" id="RHEA:22016"/>
        <dbReference type="Rhea" id="RHEA-COMP:10729"/>
        <dbReference type="Rhea" id="RHEA-COMP:17668"/>
        <dbReference type="ChEBI" id="CHEBI:15377"/>
        <dbReference type="ChEBI" id="CHEBI:15378"/>
        <dbReference type="ChEBI" id="CHEBI:29242"/>
        <dbReference type="ChEBI" id="CHEBI:29950"/>
        <dbReference type="ChEBI" id="CHEBI:48597"/>
        <dbReference type="ChEBI" id="CHEBI:57925"/>
        <dbReference type="ChEBI" id="CHEBI:146199"/>
        <dbReference type="EC" id="1.20.4.1"/>
    </reaction>
</comment>
<dbReference type="PANTHER" id="PTHR30041">
    <property type="entry name" value="ARSENATE REDUCTASE"/>
    <property type="match status" value="1"/>
</dbReference>
<protein>
    <recommendedName>
        <fullName evidence="4">Arsenate reductase</fullName>
        <ecNumber evidence="4">1.20.4.1</ecNumber>
    </recommendedName>
</protein>
<evidence type="ECO:0000313" key="5">
    <source>
        <dbReference type="EMBL" id="MFC3116627.1"/>
    </source>
</evidence>
<dbReference type="SUPFAM" id="SSF52833">
    <property type="entry name" value="Thioredoxin-like"/>
    <property type="match status" value="1"/>
</dbReference>
<dbReference type="RefSeq" id="WP_378120057.1">
    <property type="nucleotide sequence ID" value="NZ_JBHRTF010000004.1"/>
</dbReference>
<dbReference type="NCBIfam" id="TIGR00014">
    <property type="entry name" value="arsC"/>
    <property type="match status" value="1"/>
</dbReference>
<dbReference type="InterPro" id="IPR036249">
    <property type="entry name" value="Thioredoxin-like_sf"/>
</dbReference>
<proteinExistence type="inferred from homology"/>
<dbReference type="GO" id="GO:0008794">
    <property type="term" value="F:arsenate reductase (glutaredoxin) activity"/>
    <property type="evidence" value="ECO:0007669"/>
    <property type="project" value="UniProtKB-EC"/>
</dbReference>
<accession>A0ABV7FJI2</accession>
<keyword evidence="2 4" id="KW-0560">Oxidoreductase</keyword>
<dbReference type="InterPro" id="IPR006660">
    <property type="entry name" value="Arsenate_reductase-like"/>
</dbReference>
<evidence type="ECO:0000256" key="4">
    <source>
        <dbReference type="RuleBase" id="RU362029"/>
    </source>
</evidence>